<accession>A0A5D2NT60</accession>
<evidence type="ECO:0000313" key="1">
    <source>
        <dbReference type="EMBL" id="TYI07162.1"/>
    </source>
</evidence>
<proteinExistence type="predicted"/>
<dbReference type="AlphaFoldDB" id="A0A5D2NT60"/>
<dbReference type="EMBL" id="CM017619">
    <property type="protein sequence ID" value="TYI07162.1"/>
    <property type="molecule type" value="Genomic_DNA"/>
</dbReference>
<protein>
    <submittedName>
        <fullName evidence="1">Uncharacterized protein</fullName>
    </submittedName>
</protein>
<organism evidence="1 2">
    <name type="scientific">Gossypium tomentosum</name>
    <name type="common">Hawaiian cotton</name>
    <name type="synonym">Gossypium sandvicense</name>
    <dbReference type="NCBI Taxonomy" id="34277"/>
    <lineage>
        <taxon>Eukaryota</taxon>
        <taxon>Viridiplantae</taxon>
        <taxon>Streptophyta</taxon>
        <taxon>Embryophyta</taxon>
        <taxon>Tracheophyta</taxon>
        <taxon>Spermatophyta</taxon>
        <taxon>Magnoliopsida</taxon>
        <taxon>eudicotyledons</taxon>
        <taxon>Gunneridae</taxon>
        <taxon>Pentapetalae</taxon>
        <taxon>rosids</taxon>
        <taxon>malvids</taxon>
        <taxon>Malvales</taxon>
        <taxon>Malvaceae</taxon>
        <taxon>Malvoideae</taxon>
        <taxon>Gossypium</taxon>
    </lineage>
</organism>
<sequence length="66" mass="7508">MQMPQLRMVSKHCCKESILIPVALPSNSKPLDPTLTKNLYCQKLHQTGYAFSESCRFDRTSIVKGH</sequence>
<name>A0A5D2NT60_GOSTO</name>
<dbReference type="Proteomes" id="UP000322667">
    <property type="component" value="Chromosome A10"/>
</dbReference>
<reference evidence="1 2" key="1">
    <citation type="submission" date="2019-07" db="EMBL/GenBank/DDBJ databases">
        <title>WGS assembly of Gossypium tomentosum.</title>
        <authorList>
            <person name="Chen Z.J."/>
            <person name="Sreedasyam A."/>
            <person name="Ando A."/>
            <person name="Song Q."/>
            <person name="De L."/>
            <person name="Hulse-Kemp A."/>
            <person name="Ding M."/>
            <person name="Ye W."/>
            <person name="Kirkbride R."/>
            <person name="Jenkins J."/>
            <person name="Plott C."/>
            <person name="Lovell J."/>
            <person name="Lin Y.-M."/>
            <person name="Vaughn R."/>
            <person name="Liu B."/>
            <person name="Li W."/>
            <person name="Simpson S."/>
            <person name="Scheffler B."/>
            <person name="Saski C."/>
            <person name="Grover C."/>
            <person name="Hu G."/>
            <person name="Conover J."/>
            <person name="Carlson J."/>
            <person name="Shu S."/>
            <person name="Boston L."/>
            <person name="Williams M."/>
            <person name="Peterson D."/>
            <person name="Mcgee K."/>
            <person name="Jones D."/>
            <person name="Wendel J."/>
            <person name="Stelly D."/>
            <person name="Grimwood J."/>
            <person name="Schmutz J."/>
        </authorList>
    </citation>
    <scope>NUCLEOTIDE SEQUENCE [LARGE SCALE GENOMIC DNA]</scope>
    <source>
        <strain evidence="1">7179.01</strain>
    </source>
</reference>
<keyword evidence="2" id="KW-1185">Reference proteome</keyword>
<evidence type="ECO:0000313" key="2">
    <source>
        <dbReference type="Proteomes" id="UP000322667"/>
    </source>
</evidence>
<gene>
    <name evidence="1" type="ORF">ES332_A10G208100v1</name>
</gene>